<dbReference type="PANTHER" id="PTHR23024">
    <property type="entry name" value="ARYLACETAMIDE DEACETYLASE"/>
    <property type="match status" value="1"/>
</dbReference>
<organism evidence="2 3">
    <name type="scientific">Ceratopteris richardii</name>
    <name type="common">Triangle waterfern</name>
    <dbReference type="NCBI Taxonomy" id="49495"/>
    <lineage>
        <taxon>Eukaryota</taxon>
        <taxon>Viridiplantae</taxon>
        <taxon>Streptophyta</taxon>
        <taxon>Embryophyta</taxon>
        <taxon>Tracheophyta</taxon>
        <taxon>Polypodiopsida</taxon>
        <taxon>Polypodiidae</taxon>
        <taxon>Polypodiales</taxon>
        <taxon>Pteridineae</taxon>
        <taxon>Pteridaceae</taxon>
        <taxon>Parkerioideae</taxon>
        <taxon>Ceratopteris</taxon>
    </lineage>
</organism>
<feature type="domain" description="Alpha/beta hydrolase fold-3" evidence="1">
    <location>
        <begin position="84"/>
        <end position="314"/>
    </location>
</feature>
<dbReference type="EMBL" id="CM035441">
    <property type="protein sequence ID" value="KAH7280977.1"/>
    <property type="molecule type" value="Genomic_DNA"/>
</dbReference>
<dbReference type="OrthoDB" id="408631at2759"/>
<dbReference type="OMA" id="MASSVCE"/>
<dbReference type="InterPro" id="IPR050466">
    <property type="entry name" value="Carboxylest/Gibb_receptor"/>
</dbReference>
<dbReference type="PANTHER" id="PTHR23024:SF24">
    <property type="entry name" value="ALPHA_BETA HYDROLASE FOLD-3 DOMAIN-CONTAINING PROTEIN"/>
    <property type="match status" value="1"/>
</dbReference>
<dbReference type="InterPro" id="IPR029058">
    <property type="entry name" value="AB_hydrolase_fold"/>
</dbReference>
<reference evidence="2" key="1">
    <citation type="submission" date="2021-08" db="EMBL/GenBank/DDBJ databases">
        <title>WGS assembly of Ceratopteris richardii.</title>
        <authorList>
            <person name="Marchant D.B."/>
            <person name="Chen G."/>
            <person name="Jenkins J."/>
            <person name="Shu S."/>
            <person name="Leebens-Mack J."/>
            <person name="Grimwood J."/>
            <person name="Schmutz J."/>
            <person name="Soltis P."/>
            <person name="Soltis D."/>
            <person name="Chen Z.-H."/>
        </authorList>
    </citation>
    <scope>NUCLEOTIDE SEQUENCE</scope>
    <source>
        <strain evidence="2">Whitten #5841</strain>
        <tissue evidence="2">Leaf</tissue>
    </source>
</reference>
<dbReference type="InterPro" id="IPR013094">
    <property type="entry name" value="AB_hydrolase_3"/>
</dbReference>
<sequence length="338" mass="37842">MASSVCESATDEKAPIEFQYANLVVFRDGRIQRTPWTPDDLAPACPFPSVTDTVASKDVLLNPQYSITLRLFLPPSPCERLPLLLYFHGGGFIGYCTAIRSLHNYLNRLAAHCAALVVSVDYRLAPEHPLPAAFEDCFEALLWLDKQAAMASRGDSSCDPWLRNHADFSRCVLMGDSAGGVIVHQVAMQALGHGSWESEQEERSLRHVALKGMIICHPFFTCGREEEPPLDREPQLLEYFRMLKYLNAAMDSPLLDPFSLSSPPLAEIPLPSSIVFVAGQDVLKHRGMAYHDGLVSARKKTNLSYREEEGHVFHIIKPNSPYVELFLEEVRNFICQNP</sequence>
<dbReference type="SUPFAM" id="SSF53474">
    <property type="entry name" value="alpha/beta-Hydrolases"/>
    <property type="match status" value="1"/>
</dbReference>
<dbReference type="Gene3D" id="3.40.50.1820">
    <property type="entry name" value="alpha/beta hydrolase"/>
    <property type="match status" value="1"/>
</dbReference>
<proteinExistence type="predicted"/>
<evidence type="ECO:0000259" key="1">
    <source>
        <dbReference type="Pfam" id="PF07859"/>
    </source>
</evidence>
<dbReference type="GO" id="GO:0016787">
    <property type="term" value="F:hydrolase activity"/>
    <property type="evidence" value="ECO:0007669"/>
    <property type="project" value="InterPro"/>
</dbReference>
<dbReference type="Proteomes" id="UP000825935">
    <property type="component" value="Chromosome 36"/>
</dbReference>
<gene>
    <name evidence="2" type="ORF">KP509_36G023600</name>
</gene>
<accession>A0A8T2QA54</accession>
<dbReference type="Pfam" id="PF07859">
    <property type="entry name" value="Abhydrolase_3"/>
    <property type="match status" value="1"/>
</dbReference>
<evidence type="ECO:0000313" key="3">
    <source>
        <dbReference type="Proteomes" id="UP000825935"/>
    </source>
</evidence>
<keyword evidence="3" id="KW-1185">Reference proteome</keyword>
<comment type="caution">
    <text evidence="2">The sequence shown here is derived from an EMBL/GenBank/DDBJ whole genome shotgun (WGS) entry which is preliminary data.</text>
</comment>
<protein>
    <recommendedName>
        <fullName evidence="1">Alpha/beta hydrolase fold-3 domain-containing protein</fullName>
    </recommendedName>
</protein>
<dbReference type="AlphaFoldDB" id="A0A8T2QA54"/>
<evidence type="ECO:0000313" key="2">
    <source>
        <dbReference type="EMBL" id="KAH7280977.1"/>
    </source>
</evidence>
<name>A0A8T2QA54_CERRI</name>